<sequence>MSLSPEVRRGGGLPFGQVVSQWVCDPRYTTNLRTLYSILVTYADVGVRDTGRGKPYRRELAAQLGVSEKTLDRTLLEGEVAGLFRIERRTDPDNPKLNDANVYQLNDAAFWRGEWVDPLGPDQKAKDVAETVTAARVKAKKDAGIMPKGGRKAAPSAPTADPKDGAAEGVASPMTPPQGEGGPVTHDATPGVTHDGRVASPMTPNIKNPVDNPSREPTLPSVRPSSADPARDAERDGGTDGTGDLSDSKGMRTEAVVYDSPGVQLLNAIAQERGPEFLLTGPVLAEQGKVVTGMLASGWTAELVRYVVAGRPWPQKITTTREAIIAGRLRRAASGPAPSAAAPIPAQSAAPYGSESPYGDTDEVWTPPAWSGEISRVMRECTDCGSPAVADGCDKCPRCLGWPECSGSCNIPGSKKRVPPTEPSGLCSSCRNLRDVMGELMGPESLSVGSGSMQGSGADSVVG</sequence>
<gene>
    <name evidence="2" type="ORF">JK359_33325</name>
</gene>
<keyword evidence="3" id="KW-1185">Reference proteome</keyword>
<reference evidence="2" key="1">
    <citation type="submission" date="2021-01" db="EMBL/GenBank/DDBJ databases">
        <title>WGS of actinomycetes isolated from Thailand.</title>
        <authorList>
            <person name="Thawai C."/>
        </authorList>
    </citation>
    <scope>NUCLEOTIDE SEQUENCE</scope>
    <source>
        <strain evidence="2">RCU-197</strain>
    </source>
</reference>
<feature type="compositionally biased region" description="Low complexity" evidence="1">
    <location>
        <begin position="335"/>
        <end position="351"/>
    </location>
</feature>
<evidence type="ECO:0000256" key="1">
    <source>
        <dbReference type="SAM" id="MobiDB-lite"/>
    </source>
</evidence>
<name>A0A937ERS9_9ACTN</name>
<dbReference type="RefSeq" id="WP_201843340.1">
    <property type="nucleotide sequence ID" value="NZ_JAERRK010000025.1"/>
</dbReference>
<evidence type="ECO:0000313" key="3">
    <source>
        <dbReference type="Proteomes" id="UP000661858"/>
    </source>
</evidence>
<accession>A0A937ERS9</accession>
<feature type="region of interest" description="Disordered" evidence="1">
    <location>
        <begin position="335"/>
        <end position="367"/>
    </location>
</feature>
<organism evidence="2 3">
    <name type="scientific">Streptomyces actinomycinicus</name>
    <dbReference type="NCBI Taxonomy" id="1695166"/>
    <lineage>
        <taxon>Bacteria</taxon>
        <taxon>Bacillati</taxon>
        <taxon>Actinomycetota</taxon>
        <taxon>Actinomycetes</taxon>
        <taxon>Kitasatosporales</taxon>
        <taxon>Streptomycetaceae</taxon>
        <taxon>Streptomyces</taxon>
    </lineage>
</organism>
<feature type="compositionally biased region" description="Basic and acidic residues" evidence="1">
    <location>
        <begin position="229"/>
        <end position="238"/>
    </location>
</feature>
<dbReference type="AlphaFoldDB" id="A0A937ERS9"/>
<evidence type="ECO:0000313" key="2">
    <source>
        <dbReference type="EMBL" id="MBL1086789.1"/>
    </source>
</evidence>
<dbReference type="Proteomes" id="UP000661858">
    <property type="component" value="Unassembled WGS sequence"/>
</dbReference>
<protein>
    <submittedName>
        <fullName evidence="2">Uncharacterized protein</fullName>
    </submittedName>
</protein>
<feature type="region of interest" description="Disordered" evidence="1">
    <location>
        <begin position="140"/>
        <end position="251"/>
    </location>
</feature>
<comment type="caution">
    <text evidence="2">The sequence shown here is derived from an EMBL/GenBank/DDBJ whole genome shotgun (WGS) entry which is preliminary data.</text>
</comment>
<proteinExistence type="predicted"/>
<dbReference type="EMBL" id="JAERRK010000025">
    <property type="protein sequence ID" value="MBL1086789.1"/>
    <property type="molecule type" value="Genomic_DNA"/>
</dbReference>
<feature type="compositionally biased region" description="Polar residues" evidence="1">
    <location>
        <begin position="447"/>
        <end position="457"/>
    </location>
</feature>
<feature type="region of interest" description="Disordered" evidence="1">
    <location>
        <begin position="442"/>
        <end position="463"/>
    </location>
</feature>